<accession>A0A0W8F9L3</accession>
<dbReference type="CDD" id="cd04606">
    <property type="entry name" value="CBS_pair_Mg_transporter"/>
    <property type="match status" value="1"/>
</dbReference>
<dbReference type="InterPro" id="IPR046342">
    <property type="entry name" value="CBS_dom_sf"/>
</dbReference>
<dbReference type="Pfam" id="PF03448">
    <property type="entry name" value="MgtE_N"/>
    <property type="match status" value="1"/>
</dbReference>
<dbReference type="SMART" id="SM00924">
    <property type="entry name" value="MgtE_N"/>
    <property type="match status" value="1"/>
</dbReference>
<dbReference type="Pfam" id="PF00571">
    <property type="entry name" value="CBS"/>
    <property type="match status" value="2"/>
</dbReference>
<dbReference type="EMBL" id="LNQE01001435">
    <property type="protein sequence ID" value="KUG17541.1"/>
    <property type="molecule type" value="Genomic_DNA"/>
</dbReference>
<dbReference type="AlphaFoldDB" id="A0A0W8F9L3"/>
<dbReference type="PROSITE" id="PS51371">
    <property type="entry name" value="CBS"/>
    <property type="match status" value="2"/>
</dbReference>
<protein>
    <submittedName>
        <fullName evidence="2">Mg/co/ni transporter mgte / cbs domain</fullName>
    </submittedName>
</protein>
<dbReference type="InterPro" id="IPR006669">
    <property type="entry name" value="MgtE_transporter"/>
</dbReference>
<dbReference type="InterPro" id="IPR038076">
    <property type="entry name" value="MgtE_N_sf"/>
</dbReference>
<evidence type="ECO:0000313" key="2">
    <source>
        <dbReference type="EMBL" id="KUG17541.1"/>
    </source>
</evidence>
<dbReference type="GO" id="GO:0015095">
    <property type="term" value="F:magnesium ion transmembrane transporter activity"/>
    <property type="evidence" value="ECO:0007669"/>
    <property type="project" value="InterPro"/>
</dbReference>
<organism evidence="2">
    <name type="scientific">hydrocarbon metagenome</name>
    <dbReference type="NCBI Taxonomy" id="938273"/>
    <lineage>
        <taxon>unclassified sequences</taxon>
        <taxon>metagenomes</taxon>
        <taxon>ecological metagenomes</taxon>
    </lineage>
</organism>
<dbReference type="Gene3D" id="1.25.60.10">
    <property type="entry name" value="MgtE N-terminal domain-like"/>
    <property type="match status" value="1"/>
</dbReference>
<sequence>MWRTSRGIAEKITATGPLWVKEAATNGSNRVSFFSQLQGMKISDREGNAVGKLSDLALRPGDTLLEISRIIYTSNILRERVILPISSVGSINGDIRLDVSRDEIPPGRLSENEFLVTETILDRQIVDIDGLKVVRVNDILLGQVKRSLCLVGVDVGFKGIIRRLGFGGLSRGLMARLPNRIVPWSYIDPLDPNLRSLHLKISRKTINDLHPADIADILEELNNRDRLLILDSLGEETAAEAMEEVDPEVQATMVNQMESDDVADILENMNPDDAADLLGIMPENKATEVLELMNEVEAEEVRELMTYSNSSAGSLMTTDYVAVPSRCTVSNIFSILRRSGREVDMIYYIYVQSDSGQLLGVMSLRDLLLAEPDDIASTFMKKEVMSVLPTSTIEEVTNLLSKYDFLCVPVADEEGRILGIVTFDDALDEIIPEDLRKRMPWNYHKLRRIRGMD</sequence>
<dbReference type="InterPro" id="IPR006668">
    <property type="entry name" value="Mg_transptr_MgtE_intracell_dom"/>
</dbReference>
<dbReference type="SUPFAM" id="SSF54631">
    <property type="entry name" value="CBS-domain pair"/>
    <property type="match status" value="1"/>
</dbReference>
<reference evidence="2" key="1">
    <citation type="journal article" date="2015" name="Proc. Natl. Acad. Sci. U.S.A.">
        <title>Networks of energetic and metabolic interactions define dynamics in microbial communities.</title>
        <authorList>
            <person name="Embree M."/>
            <person name="Liu J.K."/>
            <person name="Al-Bassam M.M."/>
            <person name="Zengler K."/>
        </authorList>
    </citation>
    <scope>NUCLEOTIDE SEQUENCE</scope>
</reference>
<dbReference type="PANTHER" id="PTHR43773:SF1">
    <property type="entry name" value="MAGNESIUM TRANSPORTER MGTE"/>
    <property type="match status" value="1"/>
</dbReference>
<feature type="domain" description="CBS" evidence="1">
    <location>
        <begin position="380"/>
        <end position="438"/>
    </location>
</feature>
<gene>
    <name evidence="2" type="ORF">ASZ90_012772</name>
</gene>
<feature type="domain" description="CBS" evidence="1">
    <location>
        <begin position="316"/>
        <end position="377"/>
    </location>
</feature>
<dbReference type="SMART" id="SM00116">
    <property type="entry name" value="CBS"/>
    <property type="match status" value="2"/>
</dbReference>
<dbReference type="SUPFAM" id="SSF158791">
    <property type="entry name" value="MgtE N-terminal domain-like"/>
    <property type="match status" value="1"/>
</dbReference>
<dbReference type="GO" id="GO:0016020">
    <property type="term" value="C:membrane"/>
    <property type="evidence" value="ECO:0007669"/>
    <property type="project" value="InterPro"/>
</dbReference>
<comment type="caution">
    <text evidence="2">The sequence shown here is derived from an EMBL/GenBank/DDBJ whole genome shotgun (WGS) entry which is preliminary data.</text>
</comment>
<proteinExistence type="predicted"/>
<dbReference type="Gene3D" id="3.10.580.10">
    <property type="entry name" value="CBS-domain"/>
    <property type="match status" value="1"/>
</dbReference>
<dbReference type="PANTHER" id="PTHR43773">
    <property type="entry name" value="MAGNESIUM TRANSPORTER MGTE"/>
    <property type="match status" value="1"/>
</dbReference>
<name>A0A0W8F9L3_9ZZZZ</name>
<evidence type="ECO:0000259" key="1">
    <source>
        <dbReference type="PROSITE" id="PS51371"/>
    </source>
</evidence>
<dbReference type="InterPro" id="IPR000644">
    <property type="entry name" value="CBS_dom"/>
</dbReference>